<protein>
    <recommendedName>
        <fullName evidence="3">glucan endo-1,3-beta-D-glucosidase</fullName>
        <ecNumber evidence="3">3.2.1.39</ecNumber>
    </recommendedName>
</protein>
<evidence type="ECO:0000313" key="10">
    <source>
        <dbReference type="EMBL" id="GAA0184281.1"/>
    </source>
</evidence>
<keyword evidence="9" id="KW-1133">Transmembrane helix</keyword>
<keyword evidence="4" id="KW-0732">Signal</keyword>
<gene>
    <name evidence="10" type="ORF">LIER_31569</name>
</gene>
<comment type="catalytic activity">
    <reaction evidence="1">
        <text>Hydrolysis of (1-&gt;3)-beta-D-glucosidic linkages in (1-&gt;3)-beta-D-glucans.</text>
        <dbReference type="EC" id="3.2.1.39"/>
    </reaction>
</comment>
<evidence type="ECO:0000256" key="3">
    <source>
        <dbReference type="ARBA" id="ARBA00012780"/>
    </source>
</evidence>
<keyword evidence="9" id="KW-0812">Transmembrane</keyword>
<proteinExistence type="inferred from homology"/>
<keyword evidence="11" id="KW-1185">Reference proteome</keyword>
<dbReference type="GO" id="GO:0005975">
    <property type="term" value="P:carbohydrate metabolic process"/>
    <property type="evidence" value="ECO:0007669"/>
    <property type="project" value="InterPro"/>
</dbReference>
<dbReference type="EC" id="3.2.1.39" evidence="3"/>
<dbReference type="Proteomes" id="UP001454036">
    <property type="component" value="Unassembled WGS sequence"/>
</dbReference>
<feature type="transmembrane region" description="Helical" evidence="9">
    <location>
        <begin position="350"/>
        <end position="372"/>
    </location>
</feature>
<dbReference type="InterPro" id="IPR017853">
    <property type="entry name" value="GH"/>
</dbReference>
<keyword evidence="9" id="KW-0472">Membrane</keyword>
<dbReference type="AlphaFoldDB" id="A0AAV3RRD0"/>
<reference evidence="10 11" key="1">
    <citation type="submission" date="2024-01" db="EMBL/GenBank/DDBJ databases">
        <title>The complete chloroplast genome sequence of Lithospermum erythrorhizon: insights into the phylogenetic relationship among Boraginaceae species and the maternal lineages of purple gromwells.</title>
        <authorList>
            <person name="Okada T."/>
            <person name="Watanabe K."/>
        </authorList>
    </citation>
    <scope>NUCLEOTIDE SEQUENCE [LARGE SCALE GENOMIC DNA]</scope>
</reference>
<keyword evidence="5 8" id="KW-0378">Hydrolase</keyword>
<dbReference type="PANTHER" id="PTHR32227">
    <property type="entry name" value="GLUCAN ENDO-1,3-BETA-GLUCOSIDASE BG1-RELATED-RELATED"/>
    <property type="match status" value="1"/>
</dbReference>
<dbReference type="FunFam" id="3.20.20.80:FF:000005">
    <property type="entry name" value="Glucan endo-1,3-beta-glucosidase 14"/>
    <property type="match status" value="1"/>
</dbReference>
<dbReference type="SUPFAM" id="SSF51445">
    <property type="entry name" value="(Trans)glycosidases"/>
    <property type="match status" value="1"/>
</dbReference>
<sequence length="373" mass="40654">MAPLSSRAIFLYFVISNFHLNILSHSIGVNYGRIANNIPVPSAVVNLLKTKYIDRVKIFDADGDVLDAFANSDIEIVIGIGNENIQAMTDVKQAENWIRKNVVPYIPQTKITGIMVGNEVLGGSDLQMAANLGPAMTSVRTALRNIGLDGLMYVSSAHALGVLGTSFPPSAGEFRQDLVQYLLPILQYHGETDSPFMINAYPFFAYNSDPQHIPLDYALFDAYPGVLDTNTNLKYTGMLFAQIDAVYAAIQRVGHTGIKVVVSETGWPSMGDEDEPGATPENAGLYNGNLMRLAQGTKGTPGNPDFPLDIYIFALFNENLKPGKTSERHFGLLKADGISSYALVNSSFRIIVPSLFSISLIALVFMLLLRLVP</sequence>
<evidence type="ECO:0000313" key="11">
    <source>
        <dbReference type="Proteomes" id="UP001454036"/>
    </source>
</evidence>
<evidence type="ECO:0000256" key="1">
    <source>
        <dbReference type="ARBA" id="ARBA00000382"/>
    </source>
</evidence>
<name>A0AAV3RRD0_LITER</name>
<dbReference type="InterPro" id="IPR000490">
    <property type="entry name" value="Glyco_hydro_17"/>
</dbReference>
<comment type="similarity">
    <text evidence="2 7">Belongs to the glycosyl hydrolase 17 family.</text>
</comment>
<dbReference type="InterPro" id="IPR044965">
    <property type="entry name" value="Glyco_hydro_17_plant"/>
</dbReference>
<organism evidence="10 11">
    <name type="scientific">Lithospermum erythrorhizon</name>
    <name type="common">Purple gromwell</name>
    <name type="synonym">Lithospermum officinale var. erythrorhizon</name>
    <dbReference type="NCBI Taxonomy" id="34254"/>
    <lineage>
        <taxon>Eukaryota</taxon>
        <taxon>Viridiplantae</taxon>
        <taxon>Streptophyta</taxon>
        <taxon>Embryophyta</taxon>
        <taxon>Tracheophyta</taxon>
        <taxon>Spermatophyta</taxon>
        <taxon>Magnoliopsida</taxon>
        <taxon>eudicotyledons</taxon>
        <taxon>Gunneridae</taxon>
        <taxon>Pentapetalae</taxon>
        <taxon>asterids</taxon>
        <taxon>lamiids</taxon>
        <taxon>Boraginales</taxon>
        <taxon>Boraginaceae</taxon>
        <taxon>Boraginoideae</taxon>
        <taxon>Lithospermeae</taxon>
        <taxon>Lithospermum</taxon>
    </lineage>
</organism>
<dbReference type="Gene3D" id="3.20.20.80">
    <property type="entry name" value="Glycosidases"/>
    <property type="match status" value="1"/>
</dbReference>
<evidence type="ECO:0000256" key="6">
    <source>
        <dbReference type="ARBA" id="ARBA00023295"/>
    </source>
</evidence>
<accession>A0AAV3RRD0</accession>
<dbReference type="PROSITE" id="PS00587">
    <property type="entry name" value="GLYCOSYL_HYDROL_F17"/>
    <property type="match status" value="1"/>
</dbReference>
<evidence type="ECO:0000256" key="7">
    <source>
        <dbReference type="RuleBase" id="RU004335"/>
    </source>
</evidence>
<evidence type="ECO:0000256" key="9">
    <source>
        <dbReference type="SAM" id="Phobius"/>
    </source>
</evidence>
<evidence type="ECO:0000256" key="8">
    <source>
        <dbReference type="RuleBase" id="RU004336"/>
    </source>
</evidence>
<dbReference type="Pfam" id="PF00332">
    <property type="entry name" value="Glyco_hydro_17"/>
    <property type="match status" value="1"/>
</dbReference>
<evidence type="ECO:0000256" key="5">
    <source>
        <dbReference type="ARBA" id="ARBA00022801"/>
    </source>
</evidence>
<dbReference type="EMBL" id="BAABME010011782">
    <property type="protein sequence ID" value="GAA0184281.1"/>
    <property type="molecule type" value="Genomic_DNA"/>
</dbReference>
<evidence type="ECO:0000256" key="2">
    <source>
        <dbReference type="ARBA" id="ARBA00008773"/>
    </source>
</evidence>
<dbReference type="GO" id="GO:0042973">
    <property type="term" value="F:glucan endo-1,3-beta-D-glucosidase activity"/>
    <property type="evidence" value="ECO:0007669"/>
    <property type="project" value="UniProtKB-EC"/>
</dbReference>
<evidence type="ECO:0000256" key="4">
    <source>
        <dbReference type="ARBA" id="ARBA00022729"/>
    </source>
</evidence>
<keyword evidence="6 8" id="KW-0326">Glycosidase</keyword>
<comment type="caution">
    <text evidence="10">The sequence shown here is derived from an EMBL/GenBank/DDBJ whole genome shotgun (WGS) entry which is preliminary data.</text>
</comment>